<dbReference type="EMBL" id="QJNU01000126">
    <property type="protein sequence ID" value="RYP06520.1"/>
    <property type="molecule type" value="Genomic_DNA"/>
</dbReference>
<evidence type="ECO:0000256" key="1">
    <source>
        <dbReference type="ARBA" id="ARBA00004141"/>
    </source>
</evidence>
<evidence type="ECO:0000256" key="5">
    <source>
        <dbReference type="SAM" id="Phobius"/>
    </source>
</evidence>
<reference evidence="6 7" key="1">
    <citation type="submission" date="2018-06" db="EMBL/GenBank/DDBJ databases">
        <title>Complete Genomes of Monosporascus.</title>
        <authorList>
            <person name="Robinson A.J."/>
            <person name="Natvig D.O."/>
        </authorList>
    </citation>
    <scope>NUCLEOTIDE SEQUENCE [LARGE SCALE GENOMIC DNA]</scope>
    <source>
        <strain evidence="6 7">CBS 110550</strain>
    </source>
</reference>
<evidence type="ECO:0000256" key="4">
    <source>
        <dbReference type="ARBA" id="ARBA00023136"/>
    </source>
</evidence>
<sequence>MEFIRRRAPSWGDLAWITSFVLVNVFVYQMWRGAARGSPFQTPSLNGGEPGPFVAYEELQFMRSHFVATRGNVFGDGSSRAHTLLTSAVSHGDPARLLRNMLDFAFVFCWARRAGLGAPEILRLGFLAHAAAALCAVAPPDAWLGPTWELTRELFPGSGAPRVYGAGCAVRALLAAAAVSRPRMRVLFVAPLWCVAALFVLVDFERALDSPVDTLLMRVCRCEDLVAMLVGAAYALVRAYFRMVRDALIGGRGPARAEQRVRGPFLISVLSVLQDVAFGLVLIQSQAVRLCSISDKLREVSEASEIYAVEF</sequence>
<feature type="transmembrane region" description="Helical" evidence="5">
    <location>
        <begin position="186"/>
        <end position="204"/>
    </location>
</feature>
<name>A0A4Q4TLT3_9PEZI</name>
<dbReference type="InterPro" id="IPR035952">
    <property type="entry name" value="Rhomboid-like_sf"/>
</dbReference>
<evidence type="ECO:0000313" key="7">
    <source>
        <dbReference type="Proteomes" id="UP000293360"/>
    </source>
</evidence>
<evidence type="ECO:0000256" key="3">
    <source>
        <dbReference type="ARBA" id="ARBA00022989"/>
    </source>
</evidence>
<keyword evidence="2 5" id="KW-0812">Transmembrane</keyword>
<dbReference type="SUPFAM" id="SSF144091">
    <property type="entry name" value="Rhomboid-like"/>
    <property type="match status" value="1"/>
</dbReference>
<dbReference type="Proteomes" id="UP000293360">
    <property type="component" value="Unassembled WGS sequence"/>
</dbReference>
<dbReference type="OrthoDB" id="4730950at2759"/>
<comment type="subcellular location">
    <subcellularLocation>
        <location evidence="1">Membrane</location>
        <topology evidence="1">Multi-pass membrane protein</topology>
    </subcellularLocation>
</comment>
<evidence type="ECO:0000313" key="6">
    <source>
        <dbReference type="EMBL" id="RYP06520.1"/>
    </source>
</evidence>
<keyword evidence="3 5" id="KW-1133">Transmembrane helix</keyword>
<dbReference type="Gene3D" id="1.20.1540.10">
    <property type="entry name" value="Rhomboid-like"/>
    <property type="match status" value="1"/>
</dbReference>
<comment type="caution">
    <text evidence="6">The sequence shown here is derived from an EMBL/GenBank/DDBJ whole genome shotgun (WGS) entry which is preliminary data.</text>
</comment>
<keyword evidence="4 5" id="KW-0472">Membrane</keyword>
<feature type="transmembrane region" description="Helical" evidence="5">
    <location>
        <begin position="224"/>
        <end position="241"/>
    </location>
</feature>
<organism evidence="6 7">
    <name type="scientific">Monosporascus ibericus</name>
    <dbReference type="NCBI Taxonomy" id="155417"/>
    <lineage>
        <taxon>Eukaryota</taxon>
        <taxon>Fungi</taxon>
        <taxon>Dikarya</taxon>
        <taxon>Ascomycota</taxon>
        <taxon>Pezizomycotina</taxon>
        <taxon>Sordariomycetes</taxon>
        <taxon>Xylariomycetidae</taxon>
        <taxon>Xylariales</taxon>
        <taxon>Xylariales incertae sedis</taxon>
        <taxon>Monosporascus</taxon>
    </lineage>
</organism>
<dbReference type="GO" id="GO:0016020">
    <property type="term" value="C:membrane"/>
    <property type="evidence" value="ECO:0007669"/>
    <property type="project" value="UniProtKB-SubCell"/>
</dbReference>
<protein>
    <submittedName>
        <fullName evidence="6">Uncharacterized protein</fullName>
    </submittedName>
</protein>
<accession>A0A4Q4TLT3</accession>
<keyword evidence="7" id="KW-1185">Reference proteome</keyword>
<dbReference type="AlphaFoldDB" id="A0A4Q4TLT3"/>
<proteinExistence type="predicted"/>
<evidence type="ECO:0000256" key="2">
    <source>
        <dbReference type="ARBA" id="ARBA00022692"/>
    </source>
</evidence>
<feature type="transmembrane region" description="Helical" evidence="5">
    <location>
        <begin position="14"/>
        <end position="31"/>
    </location>
</feature>
<gene>
    <name evidence="6" type="ORF">DL764_003114</name>
</gene>